<accession>A0A6J4LJR3</accession>
<gene>
    <name evidence="2" type="ORF">AVDCRST_MAG93-6344</name>
</gene>
<dbReference type="EMBL" id="CADCTR010002138">
    <property type="protein sequence ID" value="CAA9334211.1"/>
    <property type="molecule type" value="Genomic_DNA"/>
</dbReference>
<dbReference type="GO" id="GO:0004748">
    <property type="term" value="F:ribonucleoside-diphosphate reductase activity, thioredoxin disulfide as acceptor"/>
    <property type="evidence" value="ECO:0007669"/>
    <property type="project" value="UniProtKB-EC"/>
</dbReference>
<reference evidence="2" key="1">
    <citation type="submission" date="2020-02" db="EMBL/GenBank/DDBJ databases">
        <authorList>
            <person name="Meier V. D."/>
        </authorList>
    </citation>
    <scope>NUCLEOTIDE SEQUENCE</scope>
    <source>
        <strain evidence="2">AVDCRST_MAG93</strain>
    </source>
</reference>
<sequence length="66" mass="7435">AGRGERAGSGIRGRGDDRARSCHRDRCPARRTDGRRPVLRCLRAHNGPERRLLQVPQLREQPGLLV</sequence>
<feature type="compositionally biased region" description="Basic and acidic residues" evidence="1">
    <location>
        <begin position="13"/>
        <end position="34"/>
    </location>
</feature>
<feature type="non-terminal residue" evidence="2">
    <location>
        <position position="1"/>
    </location>
</feature>
<protein>
    <submittedName>
        <fullName evidence="2">Ribonucleotide reductase of class II (Coenzyme B12-dependent)</fullName>
        <ecNumber evidence="2">1.17.4.1</ecNumber>
    </submittedName>
</protein>
<organism evidence="2">
    <name type="scientific">uncultured Chloroflexia bacterium</name>
    <dbReference type="NCBI Taxonomy" id="1672391"/>
    <lineage>
        <taxon>Bacteria</taxon>
        <taxon>Bacillati</taxon>
        <taxon>Chloroflexota</taxon>
        <taxon>Chloroflexia</taxon>
        <taxon>environmental samples</taxon>
    </lineage>
</organism>
<evidence type="ECO:0000256" key="1">
    <source>
        <dbReference type="SAM" id="MobiDB-lite"/>
    </source>
</evidence>
<keyword evidence="2" id="KW-0560">Oxidoreductase</keyword>
<feature type="region of interest" description="Disordered" evidence="1">
    <location>
        <begin position="1"/>
        <end position="34"/>
    </location>
</feature>
<dbReference type="EC" id="1.17.4.1" evidence="2"/>
<feature type="non-terminal residue" evidence="2">
    <location>
        <position position="66"/>
    </location>
</feature>
<name>A0A6J4LJR3_9CHLR</name>
<dbReference type="AlphaFoldDB" id="A0A6J4LJR3"/>
<proteinExistence type="predicted"/>
<evidence type="ECO:0000313" key="2">
    <source>
        <dbReference type="EMBL" id="CAA9334211.1"/>
    </source>
</evidence>